<dbReference type="InterPro" id="IPR020904">
    <property type="entry name" value="Sc_DH/Rdtase_CS"/>
</dbReference>
<dbReference type="PANTHER" id="PTHR43115:SF4">
    <property type="entry name" value="DEHYDROGENASE_REDUCTASE SDR FAMILY MEMBER 11"/>
    <property type="match status" value="1"/>
</dbReference>
<dbReference type="SUPFAM" id="SSF51735">
    <property type="entry name" value="NAD(P)-binding Rossmann-fold domains"/>
    <property type="match status" value="1"/>
</dbReference>
<dbReference type="PANTHER" id="PTHR43115">
    <property type="entry name" value="DEHYDROGENASE/REDUCTASE SDR FAMILY MEMBER 11"/>
    <property type="match status" value="1"/>
</dbReference>
<keyword evidence="2" id="KW-0560">Oxidoreductase</keyword>
<comment type="caution">
    <text evidence="4">The sequence shown here is derived from an EMBL/GenBank/DDBJ whole genome shotgun (WGS) entry which is preliminary data.</text>
</comment>
<sequence>MDRWAGRVALVTGASVGIGAAICRELVKHGMIVIGCARNDKQIEALSVELAGQAGSLVAFHCDLNDSDQIETLFATVREQFGGIDVCVNNAGLYFTGSLLNGDVEKWRTILNVNVLAVAHCAQLAIRSMRDRNVDEGQVINICSLSGHRVPPNPDVHFYAASKYAMTALTEGLRQELAAEPPTKIRVAQISPGLVQTEIAARAHNEPGRVMELGVEAKNIADAVLYILSTPPELQVHDILLRPTAQRT</sequence>
<dbReference type="GO" id="GO:0016616">
    <property type="term" value="F:oxidoreductase activity, acting on the CH-OH group of donors, NAD or NADP as acceptor"/>
    <property type="evidence" value="ECO:0007669"/>
    <property type="project" value="UniProtKB-ARBA"/>
</dbReference>
<organism evidence="4 5">
    <name type="scientific">Amphibalanus amphitrite</name>
    <name type="common">Striped barnacle</name>
    <name type="synonym">Balanus amphitrite</name>
    <dbReference type="NCBI Taxonomy" id="1232801"/>
    <lineage>
        <taxon>Eukaryota</taxon>
        <taxon>Metazoa</taxon>
        <taxon>Ecdysozoa</taxon>
        <taxon>Arthropoda</taxon>
        <taxon>Crustacea</taxon>
        <taxon>Multicrustacea</taxon>
        <taxon>Cirripedia</taxon>
        <taxon>Thoracica</taxon>
        <taxon>Thoracicalcarea</taxon>
        <taxon>Balanomorpha</taxon>
        <taxon>Balanoidea</taxon>
        <taxon>Balanidae</taxon>
        <taxon>Amphibalaninae</taxon>
        <taxon>Amphibalanus</taxon>
    </lineage>
</organism>
<keyword evidence="5" id="KW-1185">Reference proteome</keyword>
<evidence type="ECO:0000256" key="1">
    <source>
        <dbReference type="ARBA" id="ARBA00006484"/>
    </source>
</evidence>
<dbReference type="OrthoDB" id="6136459at2759"/>
<dbReference type="PRINTS" id="PR00080">
    <property type="entry name" value="SDRFAMILY"/>
</dbReference>
<proteinExistence type="inferred from homology"/>
<dbReference type="Pfam" id="PF00106">
    <property type="entry name" value="adh_short"/>
    <property type="match status" value="1"/>
</dbReference>
<dbReference type="InterPro" id="IPR036291">
    <property type="entry name" value="NAD(P)-bd_dom_sf"/>
</dbReference>
<dbReference type="Proteomes" id="UP000440578">
    <property type="component" value="Unassembled WGS sequence"/>
</dbReference>
<protein>
    <submittedName>
        <fullName evidence="4">Dehydrogenase/reductase SDR family member 11</fullName>
    </submittedName>
</protein>
<dbReference type="PRINTS" id="PR00081">
    <property type="entry name" value="GDHRDH"/>
</dbReference>
<gene>
    <name evidence="4" type="primary">DHRS11</name>
    <name evidence="4" type="ORF">FJT64_025814</name>
</gene>
<dbReference type="EMBL" id="VIIS01001097">
    <property type="protein sequence ID" value="KAF0302071.1"/>
    <property type="molecule type" value="Genomic_DNA"/>
</dbReference>
<accession>A0A6A4WJH8</accession>
<dbReference type="Gene3D" id="3.40.50.720">
    <property type="entry name" value="NAD(P)-binding Rossmann-like Domain"/>
    <property type="match status" value="1"/>
</dbReference>
<dbReference type="InterPro" id="IPR002347">
    <property type="entry name" value="SDR_fam"/>
</dbReference>
<evidence type="ECO:0000313" key="4">
    <source>
        <dbReference type="EMBL" id="KAF0302071.1"/>
    </source>
</evidence>
<reference evidence="4 5" key="1">
    <citation type="submission" date="2019-07" db="EMBL/GenBank/DDBJ databases">
        <title>Draft genome assembly of a fouling barnacle, Amphibalanus amphitrite (Darwin, 1854): The first reference genome for Thecostraca.</title>
        <authorList>
            <person name="Kim W."/>
        </authorList>
    </citation>
    <scope>NUCLEOTIDE SEQUENCE [LARGE SCALE GENOMIC DNA]</scope>
    <source>
        <strain evidence="4">SNU_AA5</strain>
        <tissue evidence="4">Soma without cirri and trophi</tissue>
    </source>
</reference>
<evidence type="ECO:0000313" key="5">
    <source>
        <dbReference type="Proteomes" id="UP000440578"/>
    </source>
</evidence>
<dbReference type="PROSITE" id="PS00061">
    <property type="entry name" value="ADH_SHORT"/>
    <property type="match status" value="1"/>
</dbReference>
<dbReference type="AlphaFoldDB" id="A0A6A4WJH8"/>
<evidence type="ECO:0000256" key="2">
    <source>
        <dbReference type="ARBA" id="ARBA00023002"/>
    </source>
</evidence>
<name>A0A6A4WJH8_AMPAM</name>
<comment type="similarity">
    <text evidence="1 3">Belongs to the short-chain dehydrogenases/reductases (SDR) family.</text>
</comment>
<evidence type="ECO:0000256" key="3">
    <source>
        <dbReference type="RuleBase" id="RU000363"/>
    </source>
</evidence>
<dbReference type="FunFam" id="3.40.50.720:FF:000047">
    <property type="entry name" value="NADP-dependent L-serine/L-allo-threonine dehydrogenase"/>
    <property type="match status" value="1"/>
</dbReference>